<organism evidence="7 8">
    <name type="scientific">Brucella endophytica</name>
    <dbReference type="NCBI Taxonomy" id="1963359"/>
    <lineage>
        <taxon>Bacteria</taxon>
        <taxon>Pseudomonadati</taxon>
        <taxon>Pseudomonadota</taxon>
        <taxon>Alphaproteobacteria</taxon>
        <taxon>Hyphomicrobiales</taxon>
        <taxon>Brucellaceae</taxon>
        <taxon>Brucella/Ochrobactrum group</taxon>
        <taxon>Brucella</taxon>
    </lineage>
</organism>
<dbReference type="Gene3D" id="2.40.240.50">
    <property type="entry name" value="Barwin-like endoglucanases"/>
    <property type="match status" value="1"/>
</dbReference>
<evidence type="ECO:0000313" key="7">
    <source>
        <dbReference type="EMBL" id="GGA90539.1"/>
    </source>
</evidence>
<dbReference type="RefSeq" id="WP_188823637.1">
    <property type="nucleotide sequence ID" value="NZ_BMHH01000006.1"/>
</dbReference>
<dbReference type="GO" id="GO:0004553">
    <property type="term" value="F:hydrolase activity, hydrolyzing O-glycosyl compounds"/>
    <property type="evidence" value="ECO:0007669"/>
    <property type="project" value="InterPro"/>
</dbReference>
<dbReference type="SUPFAM" id="SSF50685">
    <property type="entry name" value="Barwin-like endoglucanases"/>
    <property type="match status" value="1"/>
</dbReference>
<proteinExistence type="predicted"/>
<comment type="catalytic activity">
    <reaction evidence="1">
        <text>Exolytic cleavage of the (1-&gt;4)-beta-glycosidic linkage between N-acetylmuramic acid (MurNAc) and N-acetylglucosamine (GlcNAc) residues in peptidoglycan, from either the reducing or the non-reducing ends of the peptidoglycan chains, with concomitant formation of a 1,6-anhydrobond in the MurNAc residue.</text>
        <dbReference type="EC" id="4.2.2.n1"/>
    </reaction>
</comment>
<evidence type="ECO:0000259" key="6">
    <source>
        <dbReference type="SMART" id="SM00925"/>
    </source>
</evidence>
<dbReference type="Proteomes" id="UP000646478">
    <property type="component" value="Unassembled WGS sequence"/>
</dbReference>
<reference evidence="7" key="2">
    <citation type="submission" date="2020-09" db="EMBL/GenBank/DDBJ databases">
        <authorList>
            <person name="Sun Q."/>
            <person name="Zhou Y."/>
        </authorList>
    </citation>
    <scope>NUCLEOTIDE SEQUENCE</scope>
    <source>
        <strain evidence="7">CGMCC 1.15082</strain>
    </source>
</reference>
<keyword evidence="3" id="KW-0456">Lyase</keyword>
<dbReference type="InterPro" id="IPR026044">
    <property type="entry name" value="MltA"/>
</dbReference>
<evidence type="ECO:0000256" key="1">
    <source>
        <dbReference type="ARBA" id="ARBA00001420"/>
    </source>
</evidence>
<evidence type="ECO:0000256" key="4">
    <source>
        <dbReference type="ARBA" id="ARBA00023316"/>
    </source>
</evidence>
<dbReference type="Pfam" id="PF06725">
    <property type="entry name" value="3D"/>
    <property type="match status" value="1"/>
</dbReference>
<dbReference type="EC" id="4.2.2.n1" evidence="2"/>
<dbReference type="CDD" id="cd14668">
    <property type="entry name" value="mlta_B"/>
    <property type="match status" value="1"/>
</dbReference>
<evidence type="ECO:0000313" key="8">
    <source>
        <dbReference type="Proteomes" id="UP000646478"/>
    </source>
</evidence>
<dbReference type="PANTHER" id="PTHR30124">
    <property type="entry name" value="MEMBRANE-BOUND LYTIC MUREIN TRANSGLYCOSYLASE A"/>
    <property type="match status" value="1"/>
</dbReference>
<comment type="caution">
    <text evidence="7">The sequence shown here is derived from an EMBL/GenBank/DDBJ whole genome shotgun (WGS) entry which is preliminary data.</text>
</comment>
<dbReference type="Gene3D" id="2.40.40.10">
    <property type="entry name" value="RlpA-like domain"/>
    <property type="match status" value="1"/>
</dbReference>
<evidence type="ECO:0000256" key="3">
    <source>
        <dbReference type="ARBA" id="ARBA00023239"/>
    </source>
</evidence>
<dbReference type="GO" id="GO:0009254">
    <property type="term" value="P:peptidoglycan turnover"/>
    <property type="evidence" value="ECO:0007669"/>
    <property type="project" value="InterPro"/>
</dbReference>
<dbReference type="GO" id="GO:0009253">
    <property type="term" value="P:peptidoglycan catabolic process"/>
    <property type="evidence" value="ECO:0007669"/>
    <property type="project" value="TreeGrafter"/>
</dbReference>
<accession>A0A916S9M4</accession>
<evidence type="ECO:0000256" key="5">
    <source>
        <dbReference type="ARBA" id="ARBA00030918"/>
    </source>
</evidence>
<keyword evidence="8" id="KW-1185">Reference proteome</keyword>
<dbReference type="PANTHER" id="PTHR30124:SF0">
    <property type="entry name" value="MEMBRANE-BOUND LYTIC MUREIN TRANSGLYCOSYLASE A"/>
    <property type="match status" value="1"/>
</dbReference>
<dbReference type="GO" id="GO:0071555">
    <property type="term" value="P:cell wall organization"/>
    <property type="evidence" value="ECO:0007669"/>
    <property type="project" value="UniProtKB-KW"/>
</dbReference>
<dbReference type="Pfam" id="PF03562">
    <property type="entry name" value="MltA"/>
    <property type="match status" value="1"/>
</dbReference>
<feature type="domain" description="Lytic transglycosylase MltA" evidence="6">
    <location>
        <begin position="97"/>
        <end position="254"/>
    </location>
</feature>
<keyword evidence="4" id="KW-0961">Cell wall biogenesis/degradation</keyword>
<dbReference type="GO" id="GO:0019867">
    <property type="term" value="C:outer membrane"/>
    <property type="evidence" value="ECO:0007669"/>
    <property type="project" value="InterPro"/>
</dbReference>
<sequence length="358" mass="39713">MLSRLFTPMSFADVPGWGDDDHAIAFAAFQRSAFRVLEKPYRSGGLGISFESLAPIFAAAREFSALSDAEARTFFEAHFLPCLIREKAFITGFYEPEIEASPAKTGLYRVPFYRKPDDLVELDDRNRPPHIDPSFAFARKVGEEFTEYHDRRAIESGELEGRNLEIAYVADRVGAFFAHVQGAARLHMPDGSWRRITYAAKSGHPFTSIGRVLIGLGEIPEAEVTMQSIRAWLRDNPYRIDEILWQNHSYIFFREAPVEDPALGPIAAAKVPLTPGRSIAVDRLLHTFGTPFFIDAPDLRAFGTDGFRRLMIAQDTGTAIVGPARGDLFTGSGPAAGEIAGVIRNNADFYALVPRSLL</sequence>
<dbReference type="AlphaFoldDB" id="A0A916S9M4"/>
<gene>
    <name evidence="7" type="ORF">GCM10011491_18070</name>
</gene>
<evidence type="ECO:0000256" key="2">
    <source>
        <dbReference type="ARBA" id="ARBA00012587"/>
    </source>
</evidence>
<name>A0A916S9M4_9HYPH</name>
<dbReference type="InterPro" id="IPR036908">
    <property type="entry name" value="RlpA-like_sf"/>
</dbReference>
<dbReference type="CDD" id="cd14485">
    <property type="entry name" value="mltA_like_LT_A"/>
    <property type="match status" value="1"/>
</dbReference>
<dbReference type="InterPro" id="IPR005300">
    <property type="entry name" value="MltA_B"/>
</dbReference>
<dbReference type="GO" id="GO:0008933">
    <property type="term" value="F:peptidoglycan lytic transglycosylase activity"/>
    <property type="evidence" value="ECO:0007669"/>
    <property type="project" value="TreeGrafter"/>
</dbReference>
<dbReference type="InterPro" id="IPR010611">
    <property type="entry name" value="3D_dom"/>
</dbReference>
<protein>
    <recommendedName>
        <fullName evidence="2">peptidoglycan lytic exotransglycosylase</fullName>
        <ecNumber evidence="2">4.2.2.n1</ecNumber>
    </recommendedName>
    <alternativeName>
        <fullName evidence="5">Murein hydrolase A</fullName>
    </alternativeName>
</protein>
<dbReference type="EMBL" id="BMHH01000006">
    <property type="protein sequence ID" value="GGA90539.1"/>
    <property type="molecule type" value="Genomic_DNA"/>
</dbReference>
<dbReference type="SMART" id="SM00925">
    <property type="entry name" value="MltA"/>
    <property type="match status" value="1"/>
</dbReference>
<reference evidence="7" key="1">
    <citation type="journal article" date="2014" name="Int. J. Syst. Evol. Microbiol.">
        <title>Complete genome sequence of Corynebacterium casei LMG S-19264T (=DSM 44701T), isolated from a smear-ripened cheese.</title>
        <authorList>
            <consortium name="US DOE Joint Genome Institute (JGI-PGF)"/>
            <person name="Walter F."/>
            <person name="Albersmeier A."/>
            <person name="Kalinowski J."/>
            <person name="Ruckert C."/>
        </authorList>
    </citation>
    <scope>NUCLEOTIDE SEQUENCE</scope>
    <source>
        <strain evidence="7">CGMCC 1.15082</strain>
    </source>
</reference>
<dbReference type="PIRSF" id="PIRSF019422">
    <property type="entry name" value="MltA"/>
    <property type="match status" value="1"/>
</dbReference>